<keyword evidence="1" id="KW-1133">Transmembrane helix</keyword>
<sequence>MQELFKNKLIAYFHTTILSFTLICIFIAGAASFISIKASAKIESPLLSDVHIESLYLFLLKSANHSFVEDSQIREFSLGKTVLQSLVHMTPEDLSTYFGRELPSYTLYNSLPKSTDSRLAESPAPLENLFKDKEAIPVAAEQEEAKEAEPPQTKNVFIYHTHSWESFIPLLGSVDHADDARSDDPKLNVISVGEKLEAELLSKGIGVEHDTRNVTEELLQNGLDANHSYPFMRNHVSQAVSANKDLEYIIDVHRDSLRKEKTTVTINGKSYAKLYFVVGEETANFEANYQLAEKLNNELKEKYPGISRGVLPKDKNDGNGVYNQDFFDRSILIEVGGVDNTREELNNTIEAFSEIFSDYYWENKGVEQH</sequence>
<evidence type="ECO:0000313" key="3">
    <source>
        <dbReference type="Proteomes" id="UP000233343"/>
    </source>
</evidence>
<accession>A0A2N0ZL40</accession>
<reference evidence="2 3" key="1">
    <citation type="journal article" date="2010" name="Int. J. Syst. Evol. Microbiol.">
        <title>Bacillus horneckiae sp. nov., isolated from a spacecraft-assembly clean room.</title>
        <authorList>
            <person name="Vaishampayan P."/>
            <person name="Probst A."/>
            <person name="Krishnamurthi S."/>
            <person name="Ghosh S."/>
            <person name="Osman S."/>
            <person name="McDowall A."/>
            <person name="Ruckmani A."/>
            <person name="Mayilraj S."/>
            <person name="Venkateswaran K."/>
        </authorList>
    </citation>
    <scope>NUCLEOTIDE SEQUENCE [LARGE SCALE GENOMIC DNA]</scope>
    <source>
        <strain evidence="3">1PO1SC</strain>
    </source>
</reference>
<name>A0A2N0ZL40_9BACI</name>
<dbReference type="Pfam" id="PF07454">
    <property type="entry name" value="SpoIIP"/>
    <property type="match status" value="1"/>
</dbReference>
<dbReference type="RefSeq" id="WP_066199799.1">
    <property type="nucleotide sequence ID" value="NZ_JARMMB010000019.1"/>
</dbReference>
<keyword evidence="1" id="KW-0472">Membrane</keyword>
<dbReference type="Proteomes" id="UP000233343">
    <property type="component" value="Unassembled WGS sequence"/>
</dbReference>
<feature type="transmembrane region" description="Helical" evidence="1">
    <location>
        <begin position="12"/>
        <end position="34"/>
    </location>
</feature>
<proteinExistence type="predicted"/>
<keyword evidence="1" id="KW-0812">Transmembrane</keyword>
<dbReference type="InterPro" id="IPR010897">
    <property type="entry name" value="Spore_II_P"/>
</dbReference>
<dbReference type="NCBIfam" id="TIGR02867">
    <property type="entry name" value="spore_II_P"/>
    <property type="match status" value="1"/>
</dbReference>
<evidence type="ECO:0000256" key="1">
    <source>
        <dbReference type="SAM" id="Phobius"/>
    </source>
</evidence>
<evidence type="ECO:0000313" key="2">
    <source>
        <dbReference type="EMBL" id="PKG30235.1"/>
    </source>
</evidence>
<protein>
    <submittedName>
        <fullName evidence="2">Stage II sporulation protein P</fullName>
    </submittedName>
</protein>
<comment type="caution">
    <text evidence="2">The sequence shown here is derived from an EMBL/GenBank/DDBJ whole genome shotgun (WGS) entry which is preliminary data.</text>
</comment>
<dbReference type="SUPFAM" id="SSF53187">
    <property type="entry name" value="Zn-dependent exopeptidases"/>
    <property type="match status" value="1"/>
</dbReference>
<dbReference type="AlphaFoldDB" id="A0A2N0ZL40"/>
<dbReference type="EMBL" id="PISD01000008">
    <property type="protein sequence ID" value="PKG30235.1"/>
    <property type="molecule type" value="Genomic_DNA"/>
</dbReference>
<gene>
    <name evidence="2" type="ORF">CWS20_04385</name>
</gene>
<keyword evidence="3" id="KW-1185">Reference proteome</keyword>
<organism evidence="2 3">
    <name type="scientific">Cytobacillus horneckiae</name>
    <dbReference type="NCBI Taxonomy" id="549687"/>
    <lineage>
        <taxon>Bacteria</taxon>
        <taxon>Bacillati</taxon>
        <taxon>Bacillota</taxon>
        <taxon>Bacilli</taxon>
        <taxon>Bacillales</taxon>
        <taxon>Bacillaceae</taxon>
        <taxon>Cytobacillus</taxon>
    </lineage>
</organism>